<sequence>MCIVLFSSVWLWVSSLRGEDLTGTQLPDQSHCDRPESALNATDQAAVKKMVLDDWGVKQIDIAREMRISKGRVHRNITDFLGFRKGFVQGAPAKAD</sequence>
<organism evidence="2 3">
    <name type="scientific">Plakobranchus ocellatus</name>
    <dbReference type="NCBI Taxonomy" id="259542"/>
    <lineage>
        <taxon>Eukaryota</taxon>
        <taxon>Metazoa</taxon>
        <taxon>Spiralia</taxon>
        <taxon>Lophotrochozoa</taxon>
        <taxon>Mollusca</taxon>
        <taxon>Gastropoda</taxon>
        <taxon>Heterobranchia</taxon>
        <taxon>Euthyneura</taxon>
        <taxon>Panpulmonata</taxon>
        <taxon>Sacoglossa</taxon>
        <taxon>Placobranchoidea</taxon>
        <taxon>Plakobranchidae</taxon>
        <taxon>Plakobranchus</taxon>
    </lineage>
</organism>
<feature type="signal peptide" evidence="1">
    <location>
        <begin position="1"/>
        <end position="18"/>
    </location>
</feature>
<gene>
    <name evidence="2" type="ORF">PoB_005763700</name>
</gene>
<evidence type="ECO:0000313" key="2">
    <source>
        <dbReference type="EMBL" id="GFO31132.1"/>
    </source>
</evidence>
<reference evidence="2 3" key="1">
    <citation type="journal article" date="2021" name="Elife">
        <title>Chloroplast acquisition without the gene transfer in kleptoplastic sea slugs, Plakobranchus ocellatus.</title>
        <authorList>
            <person name="Maeda T."/>
            <person name="Takahashi S."/>
            <person name="Yoshida T."/>
            <person name="Shimamura S."/>
            <person name="Takaki Y."/>
            <person name="Nagai Y."/>
            <person name="Toyoda A."/>
            <person name="Suzuki Y."/>
            <person name="Arimoto A."/>
            <person name="Ishii H."/>
            <person name="Satoh N."/>
            <person name="Nishiyama T."/>
            <person name="Hasebe M."/>
            <person name="Maruyama T."/>
            <person name="Minagawa J."/>
            <person name="Obokata J."/>
            <person name="Shigenobu S."/>
        </authorList>
    </citation>
    <scope>NUCLEOTIDE SEQUENCE [LARGE SCALE GENOMIC DNA]</scope>
</reference>
<accession>A0AAV4CI54</accession>
<name>A0AAV4CI54_9GAST</name>
<comment type="caution">
    <text evidence="2">The sequence shown here is derived from an EMBL/GenBank/DDBJ whole genome shotgun (WGS) entry which is preliminary data.</text>
</comment>
<evidence type="ECO:0000313" key="3">
    <source>
        <dbReference type="Proteomes" id="UP000735302"/>
    </source>
</evidence>
<protein>
    <submittedName>
        <fullName evidence="2">Uncharacterized protein</fullName>
    </submittedName>
</protein>
<feature type="chain" id="PRO_5043730282" evidence="1">
    <location>
        <begin position="19"/>
        <end position="96"/>
    </location>
</feature>
<keyword evidence="1" id="KW-0732">Signal</keyword>
<dbReference type="Proteomes" id="UP000735302">
    <property type="component" value="Unassembled WGS sequence"/>
</dbReference>
<dbReference type="AlphaFoldDB" id="A0AAV4CI54"/>
<evidence type="ECO:0000256" key="1">
    <source>
        <dbReference type="SAM" id="SignalP"/>
    </source>
</evidence>
<keyword evidence="3" id="KW-1185">Reference proteome</keyword>
<dbReference type="EMBL" id="BLXT01006360">
    <property type="protein sequence ID" value="GFO31132.1"/>
    <property type="molecule type" value="Genomic_DNA"/>
</dbReference>
<proteinExistence type="predicted"/>